<dbReference type="GO" id="GO:0044732">
    <property type="term" value="C:mitotic spindle pole body"/>
    <property type="evidence" value="ECO:0007669"/>
    <property type="project" value="TreeGrafter"/>
</dbReference>
<dbReference type="Pfam" id="PF08654">
    <property type="entry name" value="DASH_Dad2"/>
    <property type="match status" value="1"/>
</dbReference>
<keyword evidence="8" id="KW-0132">Cell division</keyword>
<sequence length="146" mass="15556">MAHTSRLTSIFPAGSSTGSSFRQPSTHHGAPQQQSSVLAARIASKKAELNNLKQLRDMSGTLAMQMQVLEQKIRTLNDGTEGVALVLSNWDNVLQSISMASTKTVNIRRPTEQESNTGSGGIRIVDSDIPATLVRIPAEQAAGGTE</sequence>
<dbReference type="Proteomes" id="UP000327118">
    <property type="component" value="Unassembled WGS sequence"/>
</dbReference>
<comment type="similarity">
    <text evidence="4">Belongs to the DASH complex DAD2 family.</text>
</comment>
<protein>
    <recommendedName>
        <fullName evidence="5">DASH complex subunit DAD2</fullName>
    </recommendedName>
    <alternativeName>
        <fullName evidence="17">Outer kinetochore protein DAD2</fullName>
    </alternativeName>
</protein>
<evidence type="ECO:0000256" key="12">
    <source>
        <dbReference type="ARBA" id="ARBA00022838"/>
    </source>
</evidence>
<reference evidence="20" key="1">
    <citation type="submission" date="2019-04" db="EMBL/GenBank/DDBJ databases">
        <title>Friends and foes A comparative genomics studyof 23 Aspergillus species from section Flavi.</title>
        <authorList>
            <consortium name="DOE Joint Genome Institute"/>
            <person name="Kjaerbolling I."/>
            <person name="Vesth T."/>
            <person name="Frisvad J.C."/>
            <person name="Nybo J.L."/>
            <person name="Theobald S."/>
            <person name="Kildgaard S."/>
            <person name="Isbrandt T."/>
            <person name="Kuo A."/>
            <person name="Sato A."/>
            <person name="Lyhne E.K."/>
            <person name="Kogle M.E."/>
            <person name="Wiebenga A."/>
            <person name="Kun R.S."/>
            <person name="Lubbers R.J."/>
            <person name="Makela M.R."/>
            <person name="Barry K."/>
            <person name="Chovatia M."/>
            <person name="Clum A."/>
            <person name="Daum C."/>
            <person name="Haridas S."/>
            <person name="He G."/>
            <person name="LaButti K."/>
            <person name="Lipzen A."/>
            <person name="Mondo S."/>
            <person name="Riley R."/>
            <person name="Salamov A."/>
            <person name="Simmons B.A."/>
            <person name="Magnuson J.K."/>
            <person name="Henrissat B."/>
            <person name="Mortensen U.H."/>
            <person name="Larsen T.O."/>
            <person name="Devries R.P."/>
            <person name="Grigoriev I.V."/>
            <person name="Machida M."/>
            <person name="Baker S.E."/>
            <person name="Andersen M.R."/>
        </authorList>
    </citation>
    <scope>NUCLEOTIDE SEQUENCE [LARGE SCALE GENOMIC DNA]</scope>
    <source>
        <strain evidence="20">CBS 553.77</strain>
    </source>
</reference>
<dbReference type="GO" id="GO:0051301">
    <property type="term" value="P:cell division"/>
    <property type="evidence" value="ECO:0007669"/>
    <property type="project" value="UniProtKB-KW"/>
</dbReference>
<dbReference type="GO" id="GO:0042729">
    <property type="term" value="C:DASH complex"/>
    <property type="evidence" value="ECO:0007669"/>
    <property type="project" value="InterPro"/>
</dbReference>
<keyword evidence="11" id="KW-0159">Chromosome partition</keyword>
<dbReference type="GO" id="GO:1990023">
    <property type="term" value="C:mitotic spindle midzone"/>
    <property type="evidence" value="ECO:0007669"/>
    <property type="project" value="TreeGrafter"/>
</dbReference>
<dbReference type="EMBL" id="ML739458">
    <property type="protein sequence ID" value="KAE8348541.1"/>
    <property type="molecule type" value="Genomic_DNA"/>
</dbReference>
<evidence type="ECO:0000256" key="11">
    <source>
        <dbReference type="ARBA" id="ARBA00022829"/>
    </source>
</evidence>
<keyword evidence="13" id="KW-0206">Cytoskeleton</keyword>
<keyword evidence="20" id="KW-1185">Reference proteome</keyword>
<dbReference type="GO" id="GO:0008608">
    <property type="term" value="P:attachment of spindle microtubules to kinetochore"/>
    <property type="evidence" value="ECO:0007669"/>
    <property type="project" value="TreeGrafter"/>
</dbReference>
<evidence type="ECO:0000256" key="18">
    <source>
        <dbReference type="SAM" id="MobiDB-lite"/>
    </source>
</evidence>
<keyword evidence="14" id="KW-0539">Nucleus</keyword>
<evidence type="ECO:0000313" key="20">
    <source>
        <dbReference type="Proteomes" id="UP000327118"/>
    </source>
</evidence>
<keyword evidence="15" id="KW-0131">Cell cycle</keyword>
<proteinExistence type="inferred from homology"/>
<evidence type="ECO:0000256" key="17">
    <source>
        <dbReference type="ARBA" id="ARBA00030568"/>
    </source>
</evidence>
<keyword evidence="7" id="KW-0963">Cytoplasm</keyword>
<gene>
    <name evidence="19" type="ORF">BDV28DRAFT_143247</name>
</gene>
<keyword evidence="6" id="KW-0158">Chromosome</keyword>
<dbReference type="AlphaFoldDB" id="A0A5N6YSZ4"/>
<dbReference type="OrthoDB" id="3230169at2759"/>
<evidence type="ECO:0000256" key="16">
    <source>
        <dbReference type="ARBA" id="ARBA00023328"/>
    </source>
</evidence>
<keyword evidence="10" id="KW-0498">Mitosis</keyword>
<evidence type="ECO:0000256" key="1">
    <source>
        <dbReference type="ARBA" id="ARBA00004123"/>
    </source>
</evidence>
<evidence type="ECO:0000256" key="13">
    <source>
        <dbReference type="ARBA" id="ARBA00023212"/>
    </source>
</evidence>
<evidence type="ECO:0000256" key="5">
    <source>
        <dbReference type="ARBA" id="ARBA00020260"/>
    </source>
</evidence>
<keyword evidence="16" id="KW-0137">Centromere</keyword>
<keyword evidence="12" id="KW-0995">Kinetochore</keyword>
<dbReference type="GO" id="GO:0000278">
    <property type="term" value="P:mitotic cell cycle"/>
    <property type="evidence" value="ECO:0007669"/>
    <property type="project" value="InterPro"/>
</dbReference>
<evidence type="ECO:0000256" key="14">
    <source>
        <dbReference type="ARBA" id="ARBA00023242"/>
    </source>
</evidence>
<evidence type="ECO:0000313" key="19">
    <source>
        <dbReference type="EMBL" id="KAE8348541.1"/>
    </source>
</evidence>
<evidence type="ECO:0000256" key="9">
    <source>
        <dbReference type="ARBA" id="ARBA00022701"/>
    </source>
</evidence>
<dbReference type="GO" id="GO:0005874">
    <property type="term" value="C:microtubule"/>
    <property type="evidence" value="ECO:0007669"/>
    <property type="project" value="UniProtKB-KW"/>
</dbReference>
<evidence type="ECO:0000256" key="3">
    <source>
        <dbReference type="ARBA" id="ARBA00004629"/>
    </source>
</evidence>
<keyword evidence="9" id="KW-0493">Microtubule</keyword>
<comment type="subcellular location">
    <subcellularLocation>
        <location evidence="3">Chromosome</location>
        <location evidence="3">Centromere</location>
        <location evidence="3">Kinetochore</location>
    </subcellularLocation>
    <subcellularLocation>
        <location evidence="2">Cytoplasm</location>
        <location evidence="2">Cytoskeleton</location>
        <location evidence="2">Spindle</location>
    </subcellularLocation>
    <subcellularLocation>
        <location evidence="1">Nucleus</location>
    </subcellularLocation>
</comment>
<evidence type="ECO:0000256" key="15">
    <source>
        <dbReference type="ARBA" id="ARBA00023306"/>
    </source>
</evidence>
<feature type="region of interest" description="Disordered" evidence="18">
    <location>
        <begin position="1"/>
        <end position="36"/>
    </location>
</feature>
<evidence type="ECO:0000256" key="6">
    <source>
        <dbReference type="ARBA" id="ARBA00022454"/>
    </source>
</evidence>
<evidence type="ECO:0000256" key="8">
    <source>
        <dbReference type="ARBA" id="ARBA00022618"/>
    </source>
</evidence>
<evidence type="ECO:0000256" key="7">
    <source>
        <dbReference type="ARBA" id="ARBA00022490"/>
    </source>
</evidence>
<dbReference type="PANTHER" id="PTHR28036:SF1">
    <property type="entry name" value="DASH COMPLEX SUBUNIT DAD2"/>
    <property type="match status" value="1"/>
</dbReference>
<organism evidence="19 20">
    <name type="scientific">Aspergillus coremiiformis</name>
    <dbReference type="NCBI Taxonomy" id="138285"/>
    <lineage>
        <taxon>Eukaryota</taxon>
        <taxon>Fungi</taxon>
        <taxon>Dikarya</taxon>
        <taxon>Ascomycota</taxon>
        <taxon>Pezizomycotina</taxon>
        <taxon>Eurotiomycetes</taxon>
        <taxon>Eurotiomycetidae</taxon>
        <taxon>Eurotiales</taxon>
        <taxon>Aspergillaceae</taxon>
        <taxon>Aspergillus</taxon>
        <taxon>Aspergillus subgen. Circumdati</taxon>
    </lineage>
</organism>
<evidence type="ECO:0000256" key="10">
    <source>
        <dbReference type="ARBA" id="ARBA00022776"/>
    </source>
</evidence>
<evidence type="ECO:0000256" key="4">
    <source>
        <dbReference type="ARBA" id="ARBA00005501"/>
    </source>
</evidence>
<accession>A0A5N6YSZ4</accession>
<dbReference type="PANTHER" id="PTHR28036">
    <property type="entry name" value="DASH COMPLEX SUBUNIT DAD2"/>
    <property type="match status" value="1"/>
</dbReference>
<name>A0A5N6YSZ4_9EURO</name>
<evidence type="ECO:0000256" key="2">
    <source>
        <dbReference type="ARBA" id="ARBA00004186"/>
    </source>
</evidence>
<dbReference type="InterPro" id="IPR013963">
    <property type="entry name" value="DASH_Dad2"/>
</dbReference>